<dbReference type="EMBL" id="VNJK01000001">
    <property type="protein sequence ID" value="TVX93588.1"/>
    <property type="molecule type" value="Genomic_DNA"/>
</dbReference>
<feature type="transmembrane region" description="Helical" evidence="1">
    <location>
        <begin position="128"/>
        <end position="148"/>
    </location>
</feature>
<organism evidence="2 3">
    <name type="scientific">Paenibacillus agilis</name>
    <dbReference type="NCBI Taxonomy" id="3020863"/>
    <lineage>
        <taxon>Bacteria</taxon>
        <taxon>Bacillati</taxon>
        <taxon>Bacillota</taxon>
        <taxon>Bacilli</taxon>
        <taxon>Bacillales</taxon>
        <taxon>Paenibacillaceae</taxon>
        <taxon>Paenibacillus</taxon>
    </lineage>
</organism>
<feature type="transmembrane region" description="Helical" evidence="1">
    <location>
        <begin position="169"/>
        <end position="188"/>
    </location>
</feature>
<feature type="transmembrane region" description="Helical" evidence="1">
    <location>
        <begin position="12"/>
        <end position="32"/>
    </location>
</feature>
<dbReference type="RefSeq" id="WP_144990213.1">
    <property type="nucleotide sequence ID" value="NZ_VNJK01000001.1"/>
</dbReference>
<keyword evidence="1" id="KW-0812">Transmembrane</keyword>
<reference evidence="2 3" key="1">
    <citation type="submission" date="2019-07" db="EMBL/GenBank/DDBJ databases">
        <authorList>
            <person name="Kim J."/>
        </authorList>
    </citation>
    <scope>NUCLEOTIDE SEQUENCE [LARGE SCALE GENOMIC DNA]</scope>
    <source>
        <strain evidence="2 3">N4</strain>
    </source>
</reference>
<keyword evidence="1" id="KW-0472">Membrane</keyword>
<sequence>MTKQATLILLQLLHNPYISVIVGISFILTAIIELEEINQFGVHHGLLLFGIWNVLKILPLFISGIHHLHKASTSDSKLTRWLHSLHHITSHTLSECIIGIIYIVTAFMEAEHSVLYEWSQKDVDIHHGFMLYGFLLVAKTLPLIYSGVHHLAKSNHNKLPRWFVKLENHYFELVAAVLFIGTGVYEIIEGFVTKNVDEVATYAFLFILVGLMKSLKYILHIYEGLTLIEKRVRKRDDEKSLSE</sequence>
<protein>
    <submittedName>
        <fullName evidence="2">Uncharacterized protein</fullName>
    </submittedName>
</protein>
<keyword evidence="1" id="KW-1133">Transmembrane helix</keyword>
<feature type="transmembrane region" description="Helical" evidence="1">
    <location>
        <begin position="44"/>
        <end position="68"/>
    </location>
</feature>
<dbReference type="AlphaFoldDB" id="A0A559J119"/>
<evidence type="ECO:0000313" key="2">
    <source>
        <dbReference type="EMBL" id="TVX93588.1"/>
    </source>
</evidence>
<evidence type="ECO:0000313" key="3">
    <source>
        <dbReference type="Proteomes" id="UP000318102"/>
    </source>
</evidence>
<feature type="transmembrane region" description="Helical" evidence="1">
    <location>
        <begin position="88"/>
        <end position="108"/>
    </location>
</feature>
<dbReference type="OrthoDB" id="6199433at2"/>
<dbReference type="Proteomes" id="UP000318102">
    <property type="component" value="Unassembled WGS sequence"/>
</dbReference>
<feature type="transmembrane region" description="Helical" evidence="1">
    <location>
        <begin position="200"/>
        <end position="225"/>
    </location>
</feature>
<keyword evidence="3" id="KW-1185">Reference proteome</keyword>
<proteinExistence type="predicted"/>
<accession>A0A559J119</accession>
<comment type="caution">
    <text evidence="2">The sequence shown here is derived from an EMBL/GenBank/DDBJ whole genome shotgun (WGS) entry which is preliminary data.</text>
</comment>
<evidence type="ECO:0000256" key="1">
    <source>
        <dbReference type="SAM" id="Phobius"/>
    </source>
</evidence>
<gene>
    <name evidence="2" type="ORF">FPZ44_11285</name>
</gene>
<name>A0A559J119_9BACL</name>